<protein>
    <submittedName>
        <fullName evidence="2">Uncharacterized protein</fullName>
    </submittedName>
</protein>
<evidence type="ECO:0000313" key="2">
    <source>
        <dbReference type="EMBL" id="SVD59172.1"/>
    </source>
</evidence>
<evidence type="ECO:0000256" key="1">
    <source>
        <dbReference type="SAM" id="MobiDB-lite"/>
    </source>
</evidence>
<feature type="region of interest" description="Disordered" evidence="1">
    <location>
        <begin position="1"/>
        <end position="69"/>
    </location>
</feature>
<feature type="compositionally biased region" description="Basic and acidic residues" evidence="1">
    <location>
        <begin position="24"/>
        <end position="69"/>
    </location>
</feature>
<reference evidence="2" key="1">
    <citation type="submission" date="2018-05" db="EMBL/GenBank/DDBJ databases">
        <authorList>
            <person name="Lanie J.A."/>
            <person name="Ng W.-L."/>
            <person name="Kazmierczak K.M."/>
            <person name="Andrzejewski T.M."/>
            <person name="Davidsen T.M."/>
            <person name="Wayne K.J."/>
            <person name="Tettelin H."/>
            <person name="Glass J.I."/>
            <person name="Rusch D."/>
            <person name="Podicherti R."/>
            <person name="Tsui H.-C.T."/>
            <person name="Winkler M.E."/>
        </authorList>
    </citation>
    <scope>NUCLEOTIDE SEQUENCE</scope>
</reference>
<dbReference type="EMBL" id="UINC01160494">
    <property type="protein sequence ID" value="SVD59172.1"/>
    <property type="molecule type" value="Genomic_DNA"/>
</dbReference>
<gene>
    <name evidence="2" type="ORF">METZ01_LOCUS412026</name>
</gene>
<feature type="non-terminal residue" evidence="2">
    <location>
        <position position="1"/>
    </location>
</feature>
<proteinExistence type="predicted"/>
<accession>A0A382WK58</accession>
<dbReference type="AlphaFoldDB" id="A0A382WK58"/>
<feature type="compositionally biased region" description="Low complexity" evidence="1">
    <location>
        <begin position="9"/>
        <end position="21"/>
    </location>
</feature>
<organism evidence="2">
    <name type="scientific">marine metagenome</name>
    <dbReference type="NCBI Taxonomy" id="408172"/>
    <lineage>
        <taxon>unclassified sequences</taxon>
        <taxon>metagenomes</taxon>
        <taxon>ecological metagenomes</taxon>
    </lineage>
</organism>
<sequence>EKVDEAAAEGEVPVEGVEGAASTEEAKPSDEKAKAAPGDKGKDAKPSDEKAKAAPGDKGKAPNKETKKK</sequence>
<name>A0A382WK58_9ZZZZ</name>